<feature type="transmembrane region" description="Helical" evidence="2">
    <location>
        <begin position="95"/>
        <end position="115"/>
    </location>
</feature>
<keyword evidence="2" id="KW-0472">Membrane</keyword>
<accession>A0ABQ8QF92</accession>
<comment type="caution">
    <text evidence="4">The sequence shown here is derived from an EMBL/GenBank/DDBJ whole genome shotgun (WGS) entry which is preliminary data.</text>
</comment>
<evidence type="ECO:0000259" key="3">
    <source>
        <dbReference type="Pfam" id="PF20152"/>
    </source>
</evidence>
<dbReference type="PANTHER" id="PTHR40465:SF1">
    <property type="entry name" value="DUF6534 DOMAIN-CONTAINING PROTEIN"/>
    <property type="match status" value="1"/>
</dbReference>
<feature type="transmembrane region" description="Helical" evidence="2">
    <location>
        <begin position="277"/>
        <end position="297"/>
    </location>
</feature>
<feature type="compositionally biased region" description="Polar residues" evidence="1">
    <location>
        <begin position="445"/>
        <end position="454"/>
    </location>
</feature>
<gene>
    <name evidence="4" type="ORF">F5050DRAFT_1711485</name>
</gene>
<proteinExistence type="predicted"/>
<name>A0ABQ8QF92_9AGAR</name>
<sequence>MATGLRYIVVGLSWAHNPRHLLGLEAARSSVGIGVSVCINRRNAIFSFLERLSLFSLPEEFVSRFPVIYGQVNAESSVWHLSCELSITTGMLSEFPFSSFIISEIALIMILLNNLSPAVTIDNTLGALFVGFTVACCVYGILLSQIYTYLAHYPMDRSIYKFIVLLILTLETVDQALIGQIYYHYGISNFSNPLTLIEGAQTWSFILQQTLGSVVGAIVKIAFALRVWRFSQRNFWITGLIMILTLGGLSLALVFTVKSFMLPDVFSVVKLRVLGTISLGANVLTDIITASSLCYFLNKLRTGYRQSDSLVSTLIKYAINTGALTSVVSITTVILYNIMPNNLIFIGVFFILSKLYAISFMATLNTRRVIRGKGTDRQNTTTNHTNIFHLGTRVPSMGPSDMAGWETAYTATSATARDFPSPPVEKTPIFSHQQQEFDQQRPIPLNTTGSQNPTLGKLYPNEV</sequence>
<reference evidence="4" key="1">
    <citation type="submission" date="2022-08" db="EMBL/GenBank/DDBJ databases">
        <authorList>
            <consortium name="DOE Joint Genome Institute"/>
            <person name="Min B."/>
            <person name="Riley R."/>
            <person name="Sierra-Patev S."/>
            <person name="Naranjo-Ortiz M."/>
            <person name="Looney B."/>
            <person name="Konkel Z."/>
            <person name="Slot J.C."/>
            <person name="Sakamoto Y."/>
            <person name="Steenwyk J.L."/>
            <person name="Rokas A."/>
            <person name="Carro J."/>
            <person name="Camarero S."/>
            <person name="Ferreira P."/>
            <person name="Molpeceres G."/>
            <person name="Ruiz-Duenas F.J."/>
            <person name="Serrano A."/>
            <person name="Henrissat B."/>
            <person name="Drula E."/>
            <person name="Hughes K.W."/>
            <person name="Mata J.L."/>
            <person name="Ishikawa N.K."/>
            <person name="Vargas-Isla R."/>
            <person name="Ushijima S."/>
            <person name="Smith C.A."/>
            <person name="Ahrendt S."/>
            <person name="Andreopoulos W."/>
            <person name="He G."/>
            <person name="Labutti K."/>
            <person name="Lipzen A."/>
            <person name="Ng V."/>
            <person name="Sandor L."/>
            <person name="Barry K."/>
            <person name="Martinez A.T."/>
            <person name="Xiao Y."/>
            <person name="Gibbons J.G."/>
            <person name="Terashima K."/>
            <person name="Hibbett D.S."/>
            <person name="Grigoriev I.V."/>
        </authorList>
    </citation>
    <scope>NUCLEOTIDE SEQUENCE</scope>
    <source>
        <strain evidence="4">TFB10827</strain>
    </source>
</reference>
<dbReference type="Pfam" id="PF20152">
    <property type="entry name" value="DUF6534"/>
    <property type="match status" value="1"/>
</dbReference>
<evidence type="ECO:0000256" key="1">
    <source>
        <dbReference type="SAM" id="MobiDB-lite"/>
    </source>
</evidence>
<evidence type="ECO:0000313" key="4">
    <source>
        <dbReference type="EMBL" id="KAJ3997186.1"/>
    </source>
</evidence>
<evidence type="ECO:0000313" key="5">
    <source>
        <dbReference type="Proteomes" id="UP001163828"/>
    </source>
</evidence>
<keyword evidence="2" id="KW-1133">Transmembrane helix</keyword>
<keyword evidence="5" id="KW-1185">Reference proteome</keyword>
<feature type="transmembrane region" description="Helical" evidence="2">
    <location>
        <begin position="235"/>
        <end position="257"/>
    </location>
</feature>
<feature type="transmembrane region" description="Helical" evidence="2">
    <location>
        <begin position="317"/>
        <end position="338"/>
    </location>
</feature>
<dbReference type="PANTHER" id="PTHR40465">
    <property type="entry name" value="CHROMOSOME 1, WHOLE GENOME SHOTGUN SEQUENCE"/>
    <property type="match status" value="1"/>
</dbReference>
<feature type="region of interest" description="Disordered" evidence="1">
    <location>
        <begin position="432"/>
        <end position="463"/>
    </location>
</feature>
<feature type="transmembrane region" description="Helical" evidence="2">
    <location>
        <begin position="203"/>
        <end position="223"/>
    </location>
</feature>
<feature type="transmembrane region" description="Helical" evidence="2">
    <location>
        <begin position="344"/>
        <end position="364"/>
    </location>
</feature>
<dbReference type="Proteomes" id="UP001163828">
    <property type="component" value="Unassembled WGS sequence"/>
</dbReference>
<evidence type="ECO:0000256" key="2">
    <source>
        <dbReference type="SAM" id="Phobius"/>
    </source>
</evidence>
<feature type="transmembrane region" description="Helical" evidence="2">
    <location>
        <begin position="127"/>
        <end position="150"/>
    </location>
</feature>
<feature type="transmembrane region" description="Helical" evidence="2">
    <location>
        <begin position="162"/>
        <end position="183"/>
    </location>
</feature>
<dbReference type="EMBL" id="MU790589">
    <property type="protein sequence ID" value="KAJ3997186.1"/>
    <property type="molecule type" value="Genomic_DNA"/>
</dbReference>
<organism evidence="4 5">
    <name type="scientific">Lentinula boryana</name>
    <dbReference type="NCBI Taxonomy" id="40481"/>
    <lineage>
        <taxon>Eukaryota</taxon>
        <taxon>Fungi</taxon>
        <taxon>Dikarya</taxon>
        <taxon>Basidiomycota</taxon>
        <taxon>Agaricomycotina</taxon>
        <taxon>Agaricomycetes</taxon>
        <taxon>Agaricomycetidae</taxon>
        <taxon>Agaricales</taxon>
        <taxon>Marasmiineae</taxon>
        <taxon>Omphalotaceae</taxon>
        <taxon>Lentinula</taxon>
    </lineage>
</organism>
<keyword evidence="2" id="KW-0812">Transmembrane</keyword>
<protein>
    <recommendedName>
        <fullName evidence="3">DUF6534 domain-containing protein</fullName>
    </recommendedName>
</protein>
<dbReference type="InterPro" id="IPR045339">
    <property type="entry name" value="DUF6534"/>
</dbReference>
<feature type="domain" description="DUF6534" evidence="3">
    <location>
        <begin position="283"/>
        <end position="368"/>
    </location>
</feature>